<organism evidence="2 3">
    <name type="scientific">Umbelopsis ramanniana AG</name>
    <dbReference type="NCBI Taxonomy" id="1314678"/>
    <lineage>
        <taxon>Eukaryota</taxon>
        <taxon>Fungi</taxon>
        <taxon>Fungi incertae sedis</taxon>
        <taxon>Mucoromycota</taxon>
        <taxon>Mucoromycotina</taxon>
        <taxon>Umbelopsidomycetes</taxon>
        <taxon>Umbelopsidales</taxon>
        <taxon>Umbelopsidaceae</taxon>
        <taxon>Umbelopsis</taxon>
    </lineage>
</organism>
<dbReference type="RefSeq" id="XP_051446612.1">
    <property type="nucleotide sequence ID" value="XM_051587544.1"/>
</dbReference>
<sequence>MQRNHFCQFFISLDFPFISHYLVICFSLQSCCAIVWKSSAKKRNRKMMTKNPSCRAFPLAERAINPAAPRIQHIAVTLVRAKTSGLTGDKLS</sequence>
<reference evidence="2" key="1">
    <citation type="submission" date="2021-06" db="EMBL/GenBank/DDBJ databases">
        <authorList>
            <consortium name="DOE Joint Genome Institute"/>
            <person name="Mondo S.J."/>
            <person name="Amses K.R."/>
            <person name="Simmons D.R."/>
            <person name="Longcore J.E."/>
            <person name="Seto K."/>
            <person name="Alves G.H."/>
            <person name="Bonds A.E."/>
            <person name="Quandt C.A."/>
            <person name="Davis W.J."/>
            <person name="Chang Y."/>
            <person name="Letcher P.M."/>
            <person name="Powell M.J."/>
            <person name="Kuo A."/>
            <person name="Labutti K."/>
            <person name="Pangilinan J."/>
            <person name="Andreopoulos W."/>
            <person name="Tritt A."/>
            <person name="Riley R."/>
            <person name="Hundley H."/>
            <person name="Johnson J."/>
            <person name="Lipzen A."/>
            <person name="Barry K."/>
            <person name="Berbee M.L."/>
            <person name="Buchler N.E."/>
            <person name="Grigoriev I.V."/>
            <person name="Spatafora J.W."/>
            <person name="Stajich J.E."/>
            <person name="James T.Y."/>
        </authorList>
    </citation>
    <scope>NUCLEOTIDE SEQUENCE</scope>
    <source>
        <strain evidence="2">AG</strain>
    </source>
</reference>
<keyword evidence="1" id="KW-0472">Membrane</keyword>
<evidence type="ECO:0000313" key="2">
    <source>
        <dbReference type="EMBL" id="KAI8581608.1"/>
    </source>
</evidence>
<dbReference type="EMBL" id="MU620905">
    <property type="protein sequence ID" value="KAI8581608.1"/>
    <property type="molecule type" value="Genomic_DNA"/>
</dbReference>
<accession>A0AAD5ECW9</accession>
<name>A0AAD5ECW9_UMBRA</name>
<dbReference type="PROSITE" id="PS51257">
    <property type="entry name" value="PROKAR_LIPOPROTEIN"/>
    <property type="match status" value="1"/>
</dbReference>
<protein>
    <submittedName>
        <fullName evidence="2">Uncharacterized protein</fullName>
    </submittedName>
</protein>
<keyword evidence="1" id="KW-0812">Transmembrane</keyword>
<dbReference type="Proteomes" id="UP001206595">
    <property type="component" value="Unassembled WGS sequence"/>
</dbReference>
<evidence type="ECO:0000256" key="1">
    <source>
        <dbReference type="SAM" id="Phobius"/>
    </source>
</evidence>
<dbReference type="GeneID" id="75912889"/>
<dbReference type="AlphaFoldDB" id="A0AAD5ECW9"/>
<keyword evidence="1" id="KW-1133">Transmembrane helix</keyword>
<evidence type="ECO:0000313" key="3">
    <source>
        <dbReference type="Proteomes" id="UP001206595"/>
    </source>
</evidence>
<feature type="transmembrane region" description="Helical" evidence="1">
    <location>
        <begin position="18"/>
        <end position="36"/>
    </location>
</feature>
<reference evidence="2" key="2">
    <citation type="journal article" date="2022" name="Proc. Natl. Acad. Sci. U.S.A.">
        <title>Diploid-dominant life cycles characterize the early evolution of Fungi.</title>
        <authorList>
            <person name="Amses K.R."/>
            <person name="Simmons D.R."/>
            <person name="Longcore J.E."/>
            <person name="Mondo S.J."/>
            <person name="Seto K."/>
            <person name="Jeronimo G.H."/>
            <person name="Bonds A.E."/>
            <person name="Quandt C.A."/>
            <person name="Davis W.J."/>
            <person name="Chang Y."/>
            <person name="Federici B.A."/>
            <person name="Kuo A."/>
            <person name="LaButti K."/>
            <person name="Pangilinan J."/>
            <person name="Andreopoulos W."/>
            <person name="Tritt A."/>
            <person name="Riley R."/>
            <person name="Hundley H."/>
            <person name="Johnson J."/>
            <person name="Lipzen A."/>
            <person name="Barry K."/>
            <person name="Lang B.F."/>
            <person name="Cuomo C.A."/>
            <person name="Buchler N.E."/>
            <person name="Grigoriev I.V."/>
            <person name="Spatafora J.W."/>
            <person name="Stajich J.E."/>
            <person name="James T.Y."/>
        </authorList>
    </citation>
    <scope>NUCLEOTIDE SEQUENCE</scope>
    <source>
        <strain evidence="2">AG</strain>
    </source>
</reference>
<comment type="caution">
    <text evidence="2">The sequence shown here is derived from an EMBL/GenBank/DDBJ whole genome shotgun (WGS) entry which is preliminary data.</text>
</comment>
<keyword evidence="3" id="KW-1185">Reference proteome</keyword>
<proteinExistence type="predicted"/>
<gene>
    <name evidence="2" type="ORF">K450DRAFT_232125</name>
</gene>